<dbReference type="EMBL" id="JAAGWE010000019">
    <property type="protein sequence ID" value="NEM06804.1"/>
    <property type="molecule type" value="Genomic_DNA"/>
</dbReference>
<accession>A0A6P0GHS2</accession>
<gene>
    <name evidence="2" type="ORF">GCU54_12375</name>
</gene>
<protein>
    <submittedName>
        <fullName evidence="2">Uncharacterized protein</fullName>
    </submittedName>
</protein>
<feature type="region of interest" description="Disordered" evidence="1">
    <location>
        <begin position="1"/>
        <end position="32"/>
    </location>
</feature>
<evidence type="ECO:0000313" key="3">
    <source>
        <dbReference type="Proteomes" id="UP000471126"/>
    </source>
</evidence>
<proteinExistence type="predicted"/>
<dbReference type="Proteomes" id="UP000471126">
    <property type="component" value="Unassembled WGS sequence"/>
</dbReference>
<evidence type="ECO:0000256" key="1">
    <source>
        <dbReference type="SAM" id="MobiDB-lite"/>
    </source>
</evidence>
<feature type="compositionally biased region" description="Basic and acidic residues" evidence="1">
    <location>
        <begin position="1"/>
        <end position="13"/>
    </location>
</feature>
<evidence type="ECO:0000313" key="2">
    <source>
        <dbReference type="EMBL" id="NEM06804.1"/>
    </source>
</evidence>
<comment type="caution">
    <text evidence="2">The sequence shown here is derived from an EMBL/GenBank/DDBJ whole genome shotgun (WGS) entry which is preliminary data.</text>
</comment>
<feature type="compositionally biased region" description="Gly residues" evidence="1">
    <location>
        <begin position="16"/>
        <end position="26"/>
    </location>
</feature>
<name>A0A6P0GHS2_9ACTN</name>
<sequence length="56" mass="5550">MSEPVPTRDHALVEEGSGGEPGGGQSTGTVVVAGPADLGIAIAELVGGRHHHRGPE</sequence>
<reference evidence="2 3" key="1">
    <citation type="submission" date="2019-12" db="EMBL/GenBank/DDBJ databases">
        <title>WGS of CPCC 203550 I12A-02606.</title>
        <authorList>
            <person name="Jiang Z."/>
        </authorList>
    </citation>
    <scope>NUCLEOTIDE SEQUENCE [LARGE SCALE GENOMIC DNA]</scope>
    <source>
        <strain evidence="2 3">I12A-02606</strain>
    </source>
</reference>
<dbReference type="AlphaFoldDB" id="A0A6P0GHS2"/>
<dbReference type="RefSeq" id="WP_163476844.1">
    <property type="nucleotide sequence ID" value="NZ_JAAGWE010000019.1"/>
</dbReference>
<organism evidence="2 3">
    <name type="scientific">Geodermatophilus normandii</name>
    <dbReference type="NCBI Taxonomy" id="1137989"/>
    <lineage>
        <taxon>Bacteria</taxon>
        <taxon>Bacillati</taxon>
        <taxon>Actinomycetota</taxon>
        <taxon>Actinomycetes</taxon>
        <taxon>Geodermatophilales</taxon>
        <taxon>Geodermatophilaceae</taxon>
        <taxon>Geodermatophilus</taxon>
    </lineage>
</organism>